<dbReference type="SUPFAM" id="SSF55785">
    <property type="entry name" value="PYP-like sensor domain (PAS domain)"/>
    <property type="match status" value="1"/>
</dbReference>
<dbReference type="Proteomes" id="UP000244162">
    <property type="component" value="Unassembled WGS sequence"/>
</dbReference>
<dbReference type="InterPro" id="IPR013656">
    <property type="entry name" value="PAS_4"/>
</dbReference>
<dbReference type="EMBL" id="NWBU01000004">
    <property type="protein sequence ID" value="PTQ13154.1"/>
    <property type="molecule type" value="Genomic_DNA"/>
</dbReference>
<dbReference type="InterPro" id="IPR036388">
    <property type="entry name" value="WH-like_DNA-bd_sf"/>
</dbReference>
<name>A0A2T5G1Y0_9SPHN</name>
<dbReference type="InterPro" id="IPR000014">
    <property type="entry name" value="PAS"/>
</dbReference>
<dbReference type="InterPro" id="IPR000792">
    <property type="entry name" value="Tscrpt_reg_LuxR_C"/>
</dbReference>
<dbReference type="InterPro" id="IPR035965">
    <property type="entry name" value="PAS-like_dom_sf"/>
</dbReference>
<reference evidence="2 3" key="1">
    <citation type="submission" date="2017-09" db="EMBL/GenBank/DDBJ databases">
        <title>Sphingomonas panjinensis sp.nov., isolated from oil-contaminated soil.</title>
        <authorList>
            <person name="Wang L."/>
            <person name="Chen L."/>
        </authorList>
    </citation>
    <scope>NUCLEOTIDE SEQUENCE [LARGE SCALE GENOMIC DNA]</scope>
    <source>
        <strain evidence="2 3">FW-11</strain>
    </source>
</reference>
<feature type="domain" description="HTH luxR-type" evidence="1">
    <location>
        <begin position="297"/>
        <end position="354"/>
    </location>
</feature>
<dbReference type="Gene3D" id="1.10.10.10">
    <property type="entry name" value="Winged helix-like DNA-binding domain superfamily/Winged helix DNA-binding domain"/>
    <property type="match status" value="1"/>
</dbReference>
<gene>
    <name evidence="2" type="ORF">CLG96_03215</name>
</gene>
<dbReference type="InterPro" id="IPR016032">
    <property type="entry name" value="Sig_transdc_resp-reg_C-effctor"/>
</dbReference>
<accession>A0A2T5G1Y0</accession>
<dbReference type="GO" id="GO:0003677">
    <property type="term" value="F:DNA binding"/>
    <property type="evidence" value="ECO:0007669"/>
    <property type="project" value="InterPro"/>
</dbReference>
<evidence type="ECO:0000259" key="1">
    <source>
        <dbReference type="SMART" id="SM00421"/>
    </source>
</evidence>
<comment type="caution">
    <text evidence="2">The sequence shown here is derived from an EMBL/GenBank/DDBJ whole genome shotgun (WGS) entry which is preliminary data.</text>
</comment>
<sequence>MFMPEPSRADSLLDAAGEAATGENELDWILLNCADRTEADLVILAYRSFGFPSYNVIASAGDGRLLGTALARVADIPLSSSPLFRRWAEPPLVWLDADGGPIGGILHMGLQSMAERQLALIAVYRRESALAADRIMQVAERLHPFFSGYFRLWQLHRGDSKRIAGLESALNLSQLATLILDAAGEVIFANPQALRLLDARDGLRRKGRSIAAIALPDAVALQVAIDHVLAQHSPRPRAEPRKSPLLRLTRPDGRRPLVATILPVDHAPGERTDPAVIVYALVPDGDLRAMLEPVCKLHHLSPVETRLVVELASGLTLDEAAERLHVKPQTARSYLKQIFVKTDTNRQAELVRVMLSSLLHISAEAEPLANSDL</sequence>
<dbReference type="GO" id="GO:0006355">
    <property type="term" value="P:regulation of DNA-templated transcription"/>
    <property type="evidence" value="ECO:0007669"/>
    <property type="project" value="InterPro"/>
</dbReference>
<dbReference type="Pfam" id="PF08448">
    <property type="entry name" value="PAS_4"/>
    <property type="match status" value="1"/>
</dbReference>
<dbReference type="SMART" id="SM00421">
    <property type="entry name" value="HTH_LUXR"/>
    <property type="match status" value="1"/>
</dbReference>
<keyword evidence="3" id="KW-1185">Reference proteome</keyword>
<proteinExistence type="predicted"/>
<dbReference type="AlphaFoldDB" id="A0A2T5G1Y0"/>
<protein>
    <recommendedName>
        <fullName evidence="1">HTH luxR-type domain-containing protein</fullName>
    </recommendedName>
</protein>
<organism evidence="2 3">
    <name type="scientific">Sphingomonas oleivorans</name>
    <dbReference type="NCBI Taxonomy" id="1735121"/>
    <lineage>
        <taxon>Bacteria</taxon>
        <taxon>Pseudomonadati</taxon>
        <taxon>Pseudomonadota</taxon>
        <taxon>Alphaproteobacteria</taxon>
        <taxon>Sphingomonadales</taxon>
        <taxon>Sphingomonadaceae</taxon>
        <taxon>Sphingomonas</taxon>
    </lineage>
</organism>
<evidence type="ECO:0000313" key="2">
    <source>
        <dbReference type="EMBL" id="PTQ13154.1"/>
    </source>
</evidence>
<evidence type="ECO:0000313" key="3">
    <source>
        <dbReference type="Proteomes" id="UP000244162"/>
    </source>
</evidence>
<dbReference type="CDD" id="cd00130">
    <property type="entry name" value="PAS"/>
    <property type="match status" value="1"/>
</dbReference>
<dbReference type="SUPFAM" id="SSF46894">
    <property type="entry name" value="C-terminal effector domain of the bipartite response regulators"/>
    <property type="match status" value="1"/>
</dbReference>